<dbReference type="EMBL" id="JAMKPW020000003">
    <property type="protein sequence ID" value="KAK8219850.1"/>
    <property type="molecule type" value="Genomic_DNA"/>
</dbReference>
<comment type="caution">
    <text evidence="1">The sequence shown here is derived from an EMBL/GenBank/DDBJ whole genome shotgun (WGS) entry which is preliminary data.</text>
</comment>
<accession>A0ACC3SQ24</accession>
<dbReference type="Proteomes" id="UP001320706">
    <property type="component" value="Unassembled WGS sequence"/>
</dbReference>
<evidence type="ECO:0000313" key="1">
    <source>
        <dbReference type="EMBL" id="KAK8219850.1"/>
    </source>
</evidence>
<protein>
    <submittedName>
        <fullName evidence="1">Proliferating cell nuclear antigen</fullName>
    </submittedName>
</protein>
<gene>
    <name evidence="1" type="primary">POL30</name>
    <name evidence="1" type="ORF">M8818_000824</name>
</gene>
<evidence type="ECO:0000313" key="2">
    <source>
        <dbReference type="Proteomes" id="UP001320706"/>
    </source>
</evidence>
<proteinExistence type="predicted"/>
<organism evidence="1 2">
    <name type="scientific">Zalaria obscura</name>
    <dbReference type="NCBI Taxonomy" id="2024903"/>
    <lineage>
        <taxon>Eukaryota</taxon>
        <taxon>Fungi</taxon>
        <taxon>Dikarya</taxon>
        <taxon>Ascomycota</taxon>
        <taxon>Pezizomycotina</taxon>
        <taxon>Dothideomycetes</taxon>
        <taxon>Dothideomycetidae</taxon>
        <taxon>Dothideales</taxon>
        <taxon>Zalariaceae</taxon>
        <taxon>Zalaria</taxon>
    </lineage>
</organism>
<reference evidence="1" key="1">
    <citation type="submission" date="2024-02" db="EMBL/GenBank/DDBJ databases">
        <title>Metagenome Assembled Genome of Zalaria obscura JY119.</title>
        <authorList>
            <person name="Vighnesh L."/>
            <person name="Jagadeeshwari U."/>
            <person name="Venkata Ramana C."/>
            <person name="Sasikala C."/>
        </authorList>
    </citation>
    <scope>NUCLEOTIDE SEQUENCE</scope>
    <source>
        <strain evidence="1">JY119</strain>
    </source>
</reference>
<sequence length="586" mass="64699">MRVVDAIKDLVQDCNFDCNDSGIALQAMDNSHVALVSMMLKSESFSPFRCDRNIALGINLTSLQKVLRSAQNEDILTLKAEDAPDVVNLVFESAESDRLSEYDIKLMDIDQEHLGIPETEYAATIEMPSAEFQRITRDLMALSESVSIECTKEGVKFACNGDIGSGSVTLRSHSNVDKPDNDVSIQLTEPVALTFSLKYLSNFCKASGLSGRVRLCLSNEVPLLVEYALSNNSYLRFYLAPKQVKGRKTPPEELVELYEGLKQSHLDDFDVMLTGYCPSAAVVKEVGKFARELRLKSTTKPGSFFWVLDPVMGDEGRIYVAEDVVPAYRNLLKDADLILPNQFEAELLSNTKITSMSTLATAIQTLHTTHRVPHILITSVRLPAEPTEDSTDTTSSDESYLSVIGSTATSSMQPRLFRITVPALPVFFSGTGDMFAALTVARLREACAEADLLNKPHWQSGDEVAAADLPLAKAAEKVLASMHAVLAKTMEVREKAERELEEEKRRELNVGLGDEGKESREFDRHLRLTKAAEVKVVRNARLLREPPELERFRARALGVEGEETKDVADELGVLKVAGGRGAIHQT</sequence>
<name>A0ACC3SQ24_9PEZI</name>
<keyword evidence="2" id="KW-1185">Reference proteome</keyword>